<organism evidence="2 3">
    <name type="scientific">Pedobacter lithocola</name>
    <dbReference type="NCBI Taxonomy" id="1908239"/>
    <lineage>
        <taxon>Bacteria</taxon>
        <taxon>Pseudomonadati</taxon>
        <taxon>Bacteroidota</taxon>
        <taxon>Sphingobacteriia</taxon>
        <taxon>Sphingobacteriales</taxon>
        <taxon>Sphingobacteriaceae</taxon>
        <taxon>Pedobacter</taxon>
    </lineage>
</organism>
<keyword evidence="2" id="KW-0808">Transferase</keyword>
<evidence type="ECO:0000313" key="3">
    <source>
        <dbReference type="Proteomes" id="UP001595789"/>
    </source>
</evidence>
<proteinExistence type="predicted"/>
<dbReference type="Gene3D" id="3.40.50.150">
    <property type="entry name" value="Vaccinia Virus protein VP39"/>
    <property type="match status" value="1"/>
</dbReference>
<dbReference type="InterPro" id="IPR006342">
    <property type="entry name" value="FkbM_mtfrase"/>
</dbReference>
<dbReference type="Pfam" id="PF05050">
    <property type="entry name" value="Methyltransf_21"/>
    <property type="match status" value="1"/>
</dbReference>
<dbReference type="Proteomes" id="UP001595789">
    <property type="component" value="Unassembled WGS sequence"/>
</dbReference>
<evidence type="ECO:0000259" key="1">
    <source>
        <dbReference type="Pfam" id="PF05050"/>
    </source>
</evidence>
<reference evidence="3" key="1">
    <citation type="journal article" date="2019" name="Int. J. Syst. Evol. Microbiol.">
        <title>The Global Catalogue of Microorganisms (GCM) 10K type strain sequencing project: providing services to taxonomists for standard genome sequencing and annotation.</title>
        <authorList>
            <consortium name="The Broad Institute Genomics Platform"/>
            <consortium name="The Broad Institute Genome Sequencing Center for Infectious Disease"/>
            <person name="Wu L."/>
            <person name="Ma J."/>
        </authorList>
    </citation>
    <scope>NUCLEOTIDE SEQUENCE [LARGE SCALE GENOMIC DNA]</scope>
    <source>
        <strain evidence="3">CCM 8691</strain>
    </source>
</reference>
<dbReference type="InterPro" id="IPR029063">
    <property type="entry name" value="SAM-dependent_MTases_sf"/>
</dbReference>
<keyword evidence="3" id="KW-1185">Reference proteome</keyword>
<dbReference type="EMBL" id="JBHSBW010000009">
    <property type="protein sequence ID" value="MFC4211312.1"/>
    <property type="molecule type" value="Genomic_DNA"/>
</dbReference>
<sequence>MIAIKRTLGFINNHPLAKKHLLLAYFNLVKWQINSRIYKGLIKVPFVNDVSFYARKRLTGITGNIYTGLHEFNDMGFVLHFLKEGDVFYDVGANVGSYTLLASGVTKATTLAFEPINSTFEILSKNIELNELSNLVELVNKGVGKTAEILLFSTTDDTTNHVIIEEENIDGQGIEVINLDYFEDKYSPALIKIDVEGYELEVLDGANKTLINPELKAIIIEIIGGSNLYGHDMDSIHKKLISFNFKPYSYNPFTRVLEPALPYIESNTIYIRDIDFVTKRVSSAKSFYVFKEYV</sequence>
<dbReference type="NCBIfam" id="TIGR01444">
    <property type="entry name" value="fkbM_fam"/>
    <property type="match status" value="1"/>
</dbReference>
<keyword evidence="2" id="KW-0489">Methyltransferase</keyword>
<gene>
    <name evidence="2" type="ORF">ACFOWA_08980</name>
</gene>
<dbReference type="PANTHER" id="PTHR34203:SF15">
    <property type="entry name" value="SLL1173 PROTEIN"/>
    <property type="match status" value="1"/>
</dbReference>
<protein>
    <submittedName>
        <fullName evidence="2">FkbM family methyltransferase</fullName>
    </submittedName>
</protein>
<name>A0ABV8PAY1_9SPHI</name>
<accession>A0ABV8PAY1</accession>
<dbReference type="GO" id="GO:0008168">
    <property type="term" value="F:methyltransferase activity"/>
    <property type="evidence" value="ECO:0007669"/>
    <property type="project" value="UniProtKB-KW"/>
</dbReference>
<dbReference type="GO" id="GO:0032259">
    <property type="term" value="P:methylation"/>
    <property type="evidence" value="ECO:0007669"/>
    <property type="project" value="UniProtKB-KW"/>
</dbReference>
<feature type="domain" description="Methyltransferase FkbM" evidence="1">
    <location>
        <begin position="90"/>
        <end position="226"/>
    </location>
</feature>
<dbReference type="SUPFAM" id="SSF53335">
    <property type="entry name" value="S-adenosyl-L-methionine-dependent methyltransferases"/>
    <property type="match status" value="1"/>
</dbReference>
<dbReference type="InterPro" id="IPR052514">
    <property type="entry name" value="SAM-dependent_MTase"/>
</dbReference>
<evidence type="ECO:0000313" key="2">
    <source>
        <dbReference type="EMBL" id="MFC4211312.1"/>
    </source>
</evidence>
<comment type="caution">
    <text evidence="2">The sequence shown here is derived from an EMBL/GenBank/DDBJ whole genome shotgun (WGS) entry which is preliminary data.</text>
</comment>
<dbReference type="PANTHER" id="PTHR34203">
    <property type="entry name" value="METHYLTRANSFERASE, FKBM FAMILY PROTEIN"/>
    <property type="match status" value="1"/>
</dbReference>
<dbReference type="RefSeq" id="WP_378984223.1">
    <property type="nucleotide sequence ID" value="NZ_JBHSBW010000009.1"/>
</dbReference>